<keyword evidence="8" id="KW-1185">Reference proteome</keyword>
<organism evidence="7 8">
    <name type="scientific">Molorchus minor</name>
    <dbReference type="NCBI Taxonomy" id="1323400"/>
    <lineage>
        <taxon>Eukaryota</taxon>
        <taxon>Metazoa</taxon>
        <taxon>Ecdysozoa</taxon>
        <taxon>Arthropoda</taxon>
        <taxon>Hexapoda</taxon>
        <taxon>Insecta</taxon>
        <taxon>Pterygota</taxon>
        <taxon>Neoptera</taxon>
        <taxon>Endopterygota</taxon>
        <taxon>Coleoptera</taxon>
        <taxon>Polyphaga</taxon>
        <taxon>Cucujiformia</taxon>
        <taxon>Chrysomeloidea</taxon>
        <taxon>Cerambycidae</taxon>
        <taxon>Lamiinae</taxon>
        <taxon>Monochamini</taxon>
        <taxon>Molorchus</taxon>
    </lineage>
</organism>
<keyword evidence="4 5" id="KW-0472">Membrane</keyword>
<feature type="domain" description="HIG1" evidence="6">
    <location>
        <begin position="20"/>
        <end position="111"/>
    </location>
</feature>
<reference evidence="7" key="1">
    <citation type="journal article" date="2023" name="Insect Mol. Biol.">
        <title>Genome sequencing provides insights into the evolution of gene families encoding plant cell wall-degrading enzymes in longhorned beetles.</title>
        <authorList>
            <person name="Shin N.R."/>
            <person name="Okamura Y."/>
            <person name="Kirsch R."/>
            <person name="Pauchet Y."/>
        </authorList>
    </citation>
    <scope>NUCLEOTIDE SEQUENCE</scope>
    <source>
        <strain evidence="7">MMC_N1</strain>
    </source>
</reference>
<feature type="transmembrane region" description="Helical" evidence="5">
    <location>
        <begin position="88"/>
        <end position="105"/>
    </location>
</feature>
<dbReference type="Pfam" id="PF04588">
    <property type="entry name" value="HIG_1_N"/>
    <property type="match status" value="1"/>
</dbReference>
<dbReference type="PANTHER" id="PTHR12297:SF18">
    <property type="entry name" value="HIG1 DOMAIN FAMILY MEMBER 2A"/>
    <property type="match status" value="1"/>
</dbReference>
<evidence type="ECO:0000256" key="2">
    <source>
        <dbReference type="ARBA" id="ARBA00022692"/>
    </source>
</evidence>
<feature type="transmembrane region" description="Helical" evidence="5">
    <location>
        <begin position="48"/>
        <end position="67"/>
    </location>
</feature>
<evidence type="ECO:0000256" key="3">
    <source>
        <dbReference type="ARBA" id="ARBA00022989"/>
    </source>
</evidence>
<comment type="caution">
    <text evidence="7">The sequence shown here is derived from an EMBL/GenBank/DDBJ whole genome shotgun (WGS) entry which is preliminary data.</text>
</comment>
<dbReference type="PANTHER" id="PTHR12297">
    <property type="entry name" value="HYPOXIA-INDUCBILE GENE 1 HIG1 -RELATED"/>
    <property type="match status" value="1"/>
</dbReference>
<dbReference type="InterPro" id="IPR007667">
    <property type="entry name" value="Hypoxia_induced_domain"/>
</dbReference>
<proteinExistence type="predicted"/>
<evidence type="ECO:0000256" key="1">
    <source>
        <dbReference type="ARBA" id="ARBA00004325"/>
    </source>
</evidence>
<evidence type="ECO:0000313" key="8">
    <source>
        <dbReference type="Proteomes" id="UP001162164"/>
    </source>
</evidence>
<dbReference type="EMBL" id="JAPWTJ010000026">
    <property type="protein sequence ID" value="KAJ8984782.1"/>
    <property type="molecule type" value="Genomic_DNA"/>
</dbReference>
<dbReference type="Proteomes" id="UP001162164">
    <property type="component" value="Unassembled WGS sequence"/>
</dbReference>
<gene>
    <name evidence="7" type="ORF">NQ317_003695</name>
</gene>
<dbReference type="PROSITE" id="PS51503">
    <property type="entry name" value="HIG1"/>
    <property type="match status" value="1"/>
</dbReference>
<dbReference type="Gene3D" id="6.10.140.1320">
    <property type="match status" value="1"/>
</dbReference>
<evidence type="ECO:0000256" key="5">
    <source>
        <dbReference type="SAM" id="Phobius"/>
    </source>
</evidence>
<sequence length="111" mass="12558">MAPVDVSKLTEEDLSKYDWITLRRDMDALLPIETFTQKFARKFKENPLVPIGAAATTAALSYGLWSFRTGKKKMSQLMMRTRVVAQGFTIFAMVFGITFSTQKAIKKGEKN</sequence>
<dbReference type="InterPro" id="IPR050355">
    <property type="entry name" value="RCF1"/>
</dbReference>
<comment type="subcellular location">
    <subcellularLocation>
        <location evidence="1">Mitochondrion membrane</location>
    </subcellularLocation>
</comment>
<keyword evidence="3 5" id="KW-1133">Transmembrane helix</keyword>
<accession>A0ABQ9K453</accession>
<evidence type="ECO:0000313" key="7">
    <source>
        <dbReference type="EMBL" id="KAJ8984782.1"/>
    </source>
</evidence>
<evidence type="ECO:0000256" key="4">
    <source>
        <dbReference type="ARBA" id="ARBA00023136"/>
    </source>
</evidence>
<evidence type="ECO:0000259" key="6">
    <source>
        <dbReference type="PROSITE" id="PS51503"/>
    </source>
</evidence>
<protein>
    <recommendedName>
        <fullName evidence="6">HIG1 domain-containing protein</fullName>
    </recommendedName>
</protein>
<name>A0ABQ9K453_9CUCU</name>
<keyword evidence="2 5" id="KW-0812">Transmembrane</keyword>